<dbReference type="InterPro" id="IPR002178">
    <property type="entry name" value="PTS_EIIA_type-2_dom"/>
</dbReference>
<reference evidence="8 9" key="1">
    <citation type="submission" date="2023-07" db="EMBL/GenBank/DDBJ databases">
        <title>Genomic Encyclopedia of Type Strains, Phase IV (KMG-IV): sequencing the most valuable type-strain genomes for metagenomic binning, comparative biology and taxonomic classification.</title>
        <authorList>
            <person name="Goeker M."/>
        </authorList>
    </citation>
    <scope>NUCLEOTIDE SEQUENCE [LARGE SCALE GENOMIC DNA]</scope>
    <source>
        <strain evidence="8 9">DSM 16784</strain>
    </source>
</reference>
<accession>A0ABU0DZL4</accession>
<dbReference type="Gene3D" id="3.40.930.10">
    <property type="entry name" value="Mannitol-specific EII, Chain A"/>
    <property type="match status" value="1"/>
</dbReference>
<evidence type="ECO:0000313" key="8">
    <source>
        <dbReference type="EMBL" id="MDQ0360077.1"/>
    </source>
</evidence>
<feature type="coiled-coil region" evidence="5">
    <location>
        <begin position="102"/>
        <end position="129"/>
    </location>
</feature>
<dbReference type="InterPro" id="IPR016152">
    <property type="entry name" value="PTrfase/Anion_transptr"/>
</dbReference>
<dbReference type="RefSeq" id="WP_307405703.1">
    <property type="nucleotide sequence ID" value="NZ_JAUSUR010000001.1"/>
</dbReference>
<dbReference type="CDD" id="cd00211">
    <property type="entry name" value="PTS_IIA_fru"/>
    <property type="match status" value="1"/>
</dbReference>
<sequence length="637" mass="73219">MKEKQLLLVKTLMDSSGWVTANSLASMLEVSSRSIKNYIAEINKDYNEAIVSSREGYRIDITKAGSILDDNQSSLPQSSQDRVTYIITLLVKGDPVDVFSVCDDLFISLSTLKNELKKVKRKVAKFDLQVINNNDYLTLEGPEKNKRKLMSSILYDESSVNFVNLKSVQDAFPDIDIDYIKKVVMETFEEYHYFVNDYSLTNLVLHITIAIDRIKNNYTSFVSEGDKPMIKLHEFELAKKVVTKLEKYFDVVYNEGELYELTLLLISHANNMDYNTVNEANLEKLVGKDCMDLVNELVNDVNAFYYINLSEPEFLTRFALHIRNLLVRSRFNYSSKNPLANGIQASCPLIYDAAIGMASMIKDKTGLTINEDEVAYIAFHIGSALETQKAISSKINAVLYCPNYYDMNKKLINTINTNFSNSILIKNVITDETEFDNLSNYDLIISTIPISKVLPIPTITVTFLLNDKDIYSIRNKIDEIKIEKKKHMLKKHLESLIYPELFEKNEKLKNHESTIHYMCEKLVKLDCVDEQFEQEILAREKMASTAFGSFAVPHAIRMDAKKTSMNIIISEKGIQWDDKQVNLIMMLSFNKNERYIFNEIFDTLTMILTDADNVKRIISANDYEEFIELLVSFVREP</sequence>
<dbReference type="SUPFAM" id="SSF55804">
    <property type="entry name" value="Phoshotransferase/anion transport protein"/>
    <property type="match status" value="1"/>
</dbReference>
<comment type="caution">
    <text evidence="8">The sequence shown here is derived from an EMBL/GenBank/DDBJ whole genome shotgun (WGS) entry which is preliminary data.</text>
</comment>
<protein>
    <submittedName>
        <fullName evidence="8">Lichenan operon transcriptional antiterminator</fullName>
    </submittedName>
</protein>
<dbReference type="Pfam" id="PF08279">
    <property type="entry name" value="HTH_11"/>
    <property type="match status" value="1"/>
</dbReference>
<dbReference type="PANTHER" id="PTHR30185:SF12">
    <property type="entry name" value="TRANSCRIPTIONAL REGULATOR MANR"/>
    <property type="match status" value="1"/>
</dbReference>
<dbReference type="InterPro" id="IPR013196">
    <property type="entry name" value="HTH_11"/>
</dbReference>
<dbReference type="Pfam" id="PF05043">
    <property type="entry name" value="Mga"/>
    <property type="match status" value="1"/>
</dbReference>
<dbReference type="Pfam" id="PF00874">
    <property type="entry name" value="PRD"/>
    <property type="match status" value="2"/>
</dbReference>
<dbReference type="CDD" id="cd05568">
    <property type="entry name" value="PTS_IIB_bgl_like"/>
    <property type="match status" value="1"/>
</dbReference>
<dbReference type="Pfam" id="PF00359">
    <property type="entry name" value="PTS_EIIA_2"/>
    <property type="match status" value="1"/>
</dbReference>
<keyword evidence="3" id="KW-0010">Activator</keyword>
<feature type="domain" description="PRD" evidence="7">
    <location>
        <begin position="171"/>
        <end position="275"/>
    </location>
</feature>
<dbReference type="PROSITE" id="PS51372">
    <property type="entry name" value="PRD_2"/>
    <property type="match status" value="2"/>
</dbReference>
<dbReference type="Proteomes" id="UP001230220">
    <property type="component" value="Unassembled WGS sequence"/>
</dbReference>
<dbReference type="InterPro" id="IPR036634">
    <property type="entry name" value="PRD_sf"/>
</dbReference>
<keyword evidence="5" id="KW-0175">Coiled coil</keyword>
<organism evidence="8 9">
    <name type="scientific">Breznakia pachnodae</name>
    <dbReference type="NCBI Taxonomy" id="265178"/>
    <lineage>
        <taxon>Bacteria</taxon>
        <taxon>Bacillati</taxon>
        <taxon>Bacillota</taxon>
        <taxon>Erysipelotrichia</taxon>
        <taxon>Erysipelotrichales</taxon>
        <taxon>Erysipelotrichaceae</taxon>
        <taxon>Breznakia</taxon>
    </lineage>
</organism>
<evidence type="ECO:0000256" key="2">
    <source>
        <dbReference type="ARBA" id="ARBA00023015"/>
    </source>
</evidence>
<gene>
    <name evidence="8" type="ORF">J2S15_000808</name>
</gene>
<evidence type="ECO:0000313" key="9">
    <source>
        <dbReference type="Proteomes" id="UP001230220"/>
    </source>
</evidence>
<proteinExistence type="predicted"/>
<dbReference type="Gene3D" id="1.10.1790.10">
    <property type="entry name" value="PRD domain"/>
    <property type="match status" value="2"/>
</dbReference>
<feature type="domain" description="PRD" evidence="7">
    <location>
        <begin position="285"/>
        <end position="391"/>
    </location>
</feature>
<evidence type="ECO:0000256" key="3">
    <source>
        <dbReference type="ARBA" id="ARBA00023159"/>
    </source>
</evidence>
<keyword evidence="9" id="KW-1185">Reference proteome</keyword>
<keyword evidence="4" id="KW-0804">Transcription</keyword>
<evidence type="ECO:0000259" key="6">
    <source>
        <dbReference type="PROSITE" id="PS51094"/>
    </source>
</evidence>
<keyword evidence="2" id="KW-0805">Transcription regulation</keyword>
<evidence type="ECO:0000259" key="7">
    <source>
        <dbReference type="PROSITE" id="PS51372"/>
    </source>
</evidence>
<evidence type="ECO:0000256" key="5">
    <source>
        <dbReference type="SAM" id="Coils"/>
    </source>
</evidence>
<name>A0ABU0DZL4_9FIRM</name>
<dbReference type="SUPFAM" id="SSF63520">
    <property type="entry name" value="PTS-regulatory domain, PRD"/>
    <property type="match status" value="2"/>
</dbReference>
<dbReference type="Gene3D" id="1.10.10.10">
    <property type="entry name" value="Winged helix-like DNA-binding domain superfamily/Winged helix DNA-binding domain"/>
    <property type="match status" value="1"/>
</dbReference>
<dbReference type="InterPro" id="IPR011608">
    <property type="entry name" value="PRD"/>
</dbReference>
<dbReference type="InterPro" id="IPR036388">
    <property type="entry name" value="WH-like_DNA-bd_sf"/>
</dbReference>
<dbReference type="EMBL" id="JAUSUR010000001">
    <property type="protein sequence ID" value="MDQ0360077.1"/>
    <property type="molecule type" value="Genomic_DNA"/>
</dbReference>
<dbReference type="InterPro" id="IPR007737">
    <property type="entry name" value="Mga_HTH"/>
</dbReference>
<evidence type="ECO:0000256" key="4">
    <source>
        <dbReference type="ARBA" id="ARBA00023163"/>
    </source>
</evidence>
<keyword evidence="1" id="KW-0677">Repeat</keyword>
<evidence type="ECO:0000256" key="1">
    <source>
        <dbReference type="ARBA" id="ARBA00022737"/>
    </source>
</evidence>
<feature type="domain" description="PTS EIIA type-2" evidence="6">
    <location>
        <begin position="495"/>
        <end position="633"/>
    </location>
</feature>
<dbReference type="PROSITE" id="PS51094">
    <property type="entry name" value="PTS_EIIA_TYPE_2"/>
    <property type="match status" value="1"/>
</dbReference>
<dbReference type="InterPro" id="IPR050661">
    <property type="entry name" value="BglG_antiterminators"/>
</dbReference>
<dbReference type="PANTHER" id="PTHR30185">
    <property type="entry name" value="CRYPTIC BETA-GLUCOSIDE BGL OPERON ANTITERMINATOR"/>
    <property type="match status" value="1"/>
</dbReference>